<dbReference type="PANTHER" id="PTHR33332">
    <property type="entry name" value="REVERSE TRANSCRIPTASE DOMAIN-CONTAINING PROTEIN"/>
    <property type="match status" value="1"/>
</dbReference>
<protein>
    <recommendedName>
        <fullName evidence="3">Rna-directed dna polymerase from mobile element jockey-like</fullName>
    </recommendedName>
</protein>
<evidence type="ECO:0000313" key="1">
    <source>
        <dbReference type="EMBL" id="KAK4828590.1"/>
    </source>
</evidence>
<gene>
    <name evidence="1" type="ORF">QYF61_000042</name>
</gene>
<sequence>MKFNKGECKVLHLGRNNPVHQYMLGATQLESSLAEKDLEILVDTKLNRTKQCTLAAKKVNALGRPRLEICVQFWAPQYKRDIDILEKVQQRAMKMIKGLEHLSYEEGLR</sequence>
<keyword evidence="2" id="KW-1185">Reference proteome</keyword>
<evidence type="ECO:0008006" key="3">
    <source>
        <dbReference type="Google" id="ProtNLM"/>
    </source>
</evidence>
<accession>A0AAN7S4T5</accession>
<organism evidence="1 2">
    <name type="scientific">Mycteria americana</name>
    <name type="common">Wood stork</name>
    <dbReference type="NCBI Taxonomy" id="33587"/>
    <lineage>
        <taxon>Eukaryota</taxon>
        <taxon>Metazoa</taxon>
        <taxon>Chordata</taxon>
        <taxon>Craniata</taxon>
        <taxon>Vertebrata</taxon>
        <taxon>Euteleostomi</taxon>
        <taxon>Archelosauria</taxon>
        <taxon>Archosauria</taxon>
        <taxon>Dinosauria</taxon>
        <taxon>Saurischia</taxon>
        <taxon>Theropoda</taxon>
        <taxon>Coelurosauria</taxon>
        <taxon>Aves</taxon>
        <taxon>Neognathae</taxon>
        <taxon>Neoaves</taxon>
        <taxon>Aequornithes</taxon>
        <taxon>Ciconiiformes</taxon>
        <taxon>Ciconiidae</taxon>
        <taxon>Mycteria</taxon>
    </lineage>
</organism>
<reference evidence="1 2" key="1">
    <citation type="journal article" date="2023" name="J. Hered.">
        <title>Chromosome-level genome of the wood stork (Mycteria americana) provides insight into avian chromosome evolution.</title>
        <authorList>
            <person name="Flamio R. Jr."/>
            <person name="Ramstad K.M."/>
        </authorList>
    </citation>
    <scope>NUCLEOTIDE SEQUENCE [LARGE SCALE GENOMIC DNA]</scope>
    <source>
        <strain evidence="1">JAX WOST 10</strain>
    </source>
</reference>
<name>A0AAN7S4T5_MYCAM</name>
<evidence type="ECO:0000313" key="2">
    <source>
        <dbReference type="Proteomes" id="UP001333110"/>
    </source>
</evidence>
<comment type="caution">
    <text evidence="1">The sequence shown here is derived from an EMBL/GenBank/DDBJ whole genome shotgun (WGS) entry which is preliminary data.</text>
</comment>
<dbReference type="EMBL" id="JAUNZN010000001">
    <property type="protein sequence ID" value="KAK4828590.1"/>
    <property type="molecule type" value="Genomic_DNA"/>
</dbReference>
<dbReference type="AlphaFoldDB" id="A0AAN7S4T5"/>
<dbReference type="Proteomes" id="UP001333110">
    <property type="component" value="Unassembled WGS sequence"/>
</dbReference>
<proteinExistence type="predicted"/>